<dbReference type="RefSeq" id="WP_234625049.1">
    <property type="nucleotide sequence ID" value="NZ_CP192770.1"/>
</dbReference>
<accession>A0AAW9FEY9</accession>
<evidence type="ECO:0000313" key="5">
    <source>
        <dbReference type="Proteomes" id="UP001277561"/>
    </source>
</evidence>
<feature type="transmembrane region" description="Helical" evidence="1">
    <location>
        <begin position="78"/>
        <end position="97"/>
    </location>
</feature>
<feature type="transmembrane region" description="Helical" evidence="1">
    <location>
        <begin position="118"/>
        <end position="142"/>
    </location>
</feature>
<comment type="caution">
    <text evidence="3">The sequence shown here is derived from an EMBL/GenBank/DDBJ whole genome shotgun (WGS) entry which is preliminary data.</text>
</comment>
<dbReference type="EMBL" id="JAVRAD010000017">
    <property type="protein sequence ID" value="MDX8332371.1"/>
    <property type="molecule type" value="Genomic_DNA"/>
</dbReference>
<keyword evidence="5" id="KW-1185">Reference proteome</keyword>
<reference evidence="3 5" key="1">
    <citation type="journal article" date="2023" name="Phytobiomes J">
        <title>Deciphering the key players within the bacterial microbiota associated with aerial crown gall tumors on rhododendron: Insights into the gallobiome.</title>
        <authorList>
            <person name="Kuzmanovic N."/>
            <person name="Nesme J."/>
            <person name="Wolf J."/>
            <person name="Neumann-Schaal M."/>
            <person name="Petersen J."/>
            <person name="Fernandez-Gnecco G."/>
            <person name="Sproeer C."/>
            <person name="Bunk B."/>
            <person name="Overmann J."/>
            <person name="Sorensen S.J."/>
            <person name="Idczak E."/>
            <person name="Smalla K."/>
        </authorList>
    </citation>
    <scope>NUCLEOTIDE SEQUENCE</scope>
    <source>
        <strain evidence="3">Rho-11.1</strain>
        <strain evidence="5">rho-14.1</strain>
        <strain evidence="4">Rho-14.1</strain>
    </source>
</reference>
<keyword evidence="1" id="KW-0472">Membrane</keyword>
<evidence type="ECO:0000256" key="2">
    <source>
        <dbReference type="SAM" id="SignalP"/>
    </source>
</evidence>
<evidence type="ECO:0000256" key="1">
    <source>
        <dbReference type="SAM" id="Phobius"/>
    </source>
</evidence>
<dbReference type="AlphaFoldDB" id="A0AAW9FEY9"/>
<protein>
    <recommendedName>
        <fullName evidence="6">DUF4134 domain-containing protein</fullName>
    </recommendedName>
</protein>
<sequence length="147" mass="15317">MMIIRKGYEASARANAMLIKGAMTFFALPAILSTVVTSVAQAQDVDPSAPLDVLKTARDTAQNSNMNVEDVTTTGTNVLNIILIIFGVLGVALAGISTYKLYSNIQQGEQARGSNMSYIVGLIVGSMLTILAIIVGLVTTYATGSGG</sequence>
<evidence type="ECO:0008006" key="6">
    <source>
        <dbReference type="Google" id="ProtNLM"/>
    </source>
</evidence>
<dbReference type="Proteomes" id="UP001277561">
    <property type="component" value="Unassembled WGS sequence"/>
</dbReference>
<name>A0AAW9FEY9_9HYPH</name>
<keyword evidence="1" id="KW-1133">Transmembrane helix</keyword>
<feature type="signal peptide" evidence="2">
    <location>
        <begin position="1"/>
        <end position="42"/>
    </location>
</feature>
<dbReference type="EMBL" id="JAVRAF010000014">
    <property type="protein sequence ID" value="MDX8305162.1"/>
    <property type="molecule type" value="Genomic_DNA"/>
</dbReference>
<proteinExistence type="predicted"/>
<organism evidence="3">
    <name type="scientific">Agrobacterium rosae</name>
    <dbReference type="NCBI Taxonomy" id="1972867"/>
    <lineage>
        <taxon>Bacteria</taxon>
        <taxon>Pseudomonadati</taxon>
        <taxon>Pseudomonadota</taxon>
        <taxon>Alphaproteobacteria</taxon>
        <taxon>Hyphomicrobiales</taxon>
        <taxon>Rhizobiaceae</taxon>
        <taxon>Rhizobium/Agrobacterium group</taxon>
        <taxon>Agrobacterium</taxon>
    </lineage>
</organism>
<gene>
    <name evidence="3" type="ORF">RMR22_23210</name>
    <name evidence="4" type="ORF">RMS29_24495</name>
</gene>
<evidence type="ECO:0000313" key="4">
    <source>
        <dbReference type="EMBL" id="MDX8332371.1"/>
    </source>
</evidence>
<keyword evidence="2" id="KW-0732">Signal</keyword>
<evidence type="ECO:0000313" key="3">
    <source>
        <dbReference type="EMBL" id="MDX8305162.1"/>
    </source>
</evidence>
<feature type="chain" id="PRO_5043757168" description="DUF4134 domain-containing protein" evidence="2">
    <location>
        <begin position="43"/>
        <end position="147"/>
    </location>
</feature>
<keyword evidence="1" id="KW-0812">Transmembrane</keyword>